<dbReference type="RefSeq" id="XP_070890838.1">
    <property type="nucleotide sequence ID" value="XM_071031936.1"/>
</dbReference>
<organism evidence="1 2">
    <name type="scientific">Aspergillus lucknowensis</name>
    <dbReference type="NCBI Taxonomy" id="176173"/>
    <lineage>
        <taxon>Eukaryota</taxon>
        <taxon>Fungi</taxon>
        <taxon>Dikarya</taxon>
        <taxon>Ascomycota</taxon>
        <taxon>Pezizomycotina</taxon>
        <taxon>Eurotiomycetes</taxon>
        <taxon>Eurotiomycetidae</taxon>
        <taxon>Eurotiales</taxon>
        <taxon>Aspergillaceae</taxon>
        <taxon>Aspergillus</taxon>
        <taxon>Aspergillus subgen. Nidulantes</taxon>
    </lineage>
</organism>
<keyword evidence="2" id="KW-1185">Reference proteome</keyword>
<dbReference type="EMBL" id="JBFXLQ010000002">
    <property type="protein sequence ID" value="KAL2871859.1"/>
    <property type="molecule type" value="Genomic_DNA"/>
</dbReference>
<evidence type="ECO:0000313" key="1">
    <source>
        <dbReference type="EMBL" id="KAL2871859.1"/>
    </source>
</evidence>
<dbReference type="PANTHER" id="PTHR33099:SF14">
    <property type="entry name" value="PROLYL 4-HYDROXYLASE ALPHA SUBUNIT FE(2+) 2OG DIOXYGENASE DOMAIN-CONTAINING PROTEIN"/>
    <property type="match status" value="1"/>
</dbReference>
<comment type="caution">
    <text evidence="1">The sequence shown here is derived from an EMBL/GenBank/DDBJ whole genome shotgun (WGS) entry which is preliminary data.</text>
</comment>
<dbReference type="PANTHER" id="PTHR33099">
    <property type="entry name" value="FE2OG DIOXYGENASE DOMAIN-CONTAINING PROTEIN"/>
    <property type="match status" value="1"/>
</dbReference>
<reference evidence="1 2" key="1">
    <citation type="submission" date="2024-07" db="EMBL/GenBank/DDBJ databases">
        <title>Section-level genome sequencing and comparative genomics of Aspergillus sections Usti and Cavernicolus.</title>
        <authorList>
            <consortium name="Lawrence Berkeley National Laboratory"/>
            <person name="Nybo J.L."/>
            <person name="Vesth T.C."/>
            <person name="Theobald S."/>
            <person name="Frisvad J.C."/>
            <person name="Larsen T.O."/>
            <person name="Kjaerboelling I."/>
            <person name="Rothschild-Mancinelli K."/>
            <person name="Lyhne E.K."/>
            <person name="Kogle M.E."/>
            <person name="Barry K."/>
            <person name="Clum A."/>
            <person name="Na H."/>
            <person name="Ledsgaard L."/>
            <person name="Lin J."/>
            <person name="Lipzen A."/>
            <person name="Kuo A."/>
            <person name="Riley R."/>
            <person name="Mondo S."/>
            <person name="Labutti K."/>
            <person name="Haridas S."/>
            <person name="Pangalinan J."/>
            <person name="Salamov A.A."/>
            <person name="Simmons B.A."/>
            <person name="Magnuson J.K."/>
            <person name="Chen J."/>
            <person name="Drula E."/>
            <person name="Henrissat B."/>
            <person name="Wiebenga A."/>
            <person name="Lubbers R.J."/>
            <person name="Gomes A.C."/>
            <person name="Macurrencykelacurrency M.R."/>
            <person name="Stajich J."/>
            <person name="Grigoriev I.V."/>
            <person name="Mortensen U.H."/>
            <person name="De Vries R.P."/>
            <person name="Baker S.E."/>
            <person name="Andersen M.R."/>
        </authorList>
    </citation>
    <scope>NUCLEOTIDE SEQUENCE [LARGE SCALE GENOMIC DNA]</scope>
    <source>
        <strain evidence="1 2">CBS 449.75</strain>
    </source>
</reference>
<name>A0ABR4M5J2_9EURO</name>
<dbReference type="GeneID" id="98147008"/>
<accession>A0ABR4M5J2</accession>
<gene>
    <name evidence="1" type="ORF">BJX67DRAFT_376715</name>
</gene>
<sequence length="397" mass="43540">MVSHHGSGESQSNSTSSFSDASILEPIRKGSLPVNVFWATAASTARMLVLPLNNVSPESSPTALQQHVSDCEPATFGRGQQDVFDVDYRRAGKMEPRTFATSFNLAGFGIVENIERILLPNVSTAMENSLGFRKLRVESYKLNVYSGPSGLFTPRSEDQIGSLVVCLPSKFAGGKFTVQHAGQSVEYDWSPLSDSTIKWAAFYRVIAPPNSIFQPKSLPLYNFLRSLICQSGFMGEGGTVGIYCSHAYPHSSEIARALLPRGLKGSDLVVYSVFKSLGIEVQVRPVLRESSDAYGATRVGESLWEYSITHSQVEDDNLSDMQQVIDEEFPSDYVEDFTWISSPGHEEMAFSYVASGNMASIDTFYSRAAILAVIPPFEERKGLPHSAEAQVIVEGRD</sequence>
<proteinExistence type="predicted"/>
<dbReference type="Proteomes" id="UP001610432">
    <property type="component" value="Unassembled WGS sequence"/>
</dbReference>
<evidence type="ECO:0000313" key="2">
    <source>
        <dbReference type="Proteomes" id="UP001610432"/>
    </source>
</evidence>
<protein>
    <submittedName>
        <fullName evidence="1">Uncharacterized protein</fullName>
    </submittedName>
</protein>